<dbReference type="InterPro" id="IPR011335">
    <property type="entry name" value="Restrct_endonuc-II-like"/>
</dbReference>
<dbReference type="InterPro" id="IPR007569">
    <property type="entry name" value="DUF559"/>
</dbReference>
<evidence type="ECO:0000313" key="2">
    <source>
        <dbReference type="EMBL" id="KAA6325716.1"/>
    </source>
</evidence>
<dbReference type="PANTHER" id="PTHR38590">
    <property type="entry name" value="BLL0828 PROTEIN"/>
    <property type="match status" value="1"/>
</dbReference>
<dbReference type="SUPFAM" id="SSF52980">
    <property type="entry name" value="Restriction endonuclease-like"/>
    <property type="match status" value="1"/>
</dbReference>
<evidence type="ECO:0000259" key="1">
    <source>
        <dbReference type="Pfam" id="PF04480"/>
    </source>
</evidence>
<dbReference type="CDD" id="cd01038">
    <property type="entry name" value="Endonuclease_DUF559"/>
    <property type="match status" value="1"/>
</dbReference>
<feature type="domain" description="DUF559" evidence="1">
    <location>
        <begin position="8"/>
        <end position="112"/>
    </location>
</feature>
<reference evidence="2" key="1">
    <citation type="submission" date="2019-03" db="EMBL/GenBank/DDBJ databases">
        <title>Single cell metagenomics reveals metabolic interactions within the superorganism composed of flagellate Streblomastix strix and complex community of Bacteroidetes bacteria on its surface.</title>
        <authorList>
            <person name="Treitli S.C."/>
            <person name="Kolisko M."/>
            <person name="Husnik F."/>
            <person name="Keeling P."/>
            <person name="Hampl V."/>
        </authorList>
    </citation>
    <scope>NUCLEOTIDE SEQUENCE</scope>
    <source>
        <strain evidence="2">STM</strain>
    </source>
</reference>
<dbReference type="Gene3D" id="3.40.960.10">
    <property type="entry name" value="VSR Endonuclease"/>
    <property type="match status" value="1"/>
</dbReference>
<gene>
    <name evidence="2" type="ORF">EZS27_025101</name>
</gene>
<proteinExistence type="predicted"/>
<dbReference type="PANTHER" id="PTHR38590:SF1">
    <property type="entry name" value="BLL0828 PROTEIN"/>
    <property type="match status" value="1"/>
</dbReference>
<name>A0A5J4QV79_9ZZZZ</name>
<dbReference type="InterPro" id="IPR047216">
    <property type="entry name" value="Endonuclease_DUF559_bact"/>
</dbReference>
<sequence length="121" mass="14304">MNRPSLMERRKKLRNHGTSAEATLWKLLKGKQIEGLKFRRQHSVGSYILDFYCPEIRIAVELDGEVHHSPQAEEYDERRSDYLLNTQGIIVLRFENQMVFVHPEGILNSIVEYKDRYKDGR</sequence>
<dbReference type="EMBL" id="SNRY01002307">
    <property type="protein sequence ID" value="KAA6325716.1"/>
    <property type="molecule type" value="Genomic_DNA"/>
</dbReference>
<dbReference type="AlphaFoldDB" id="A0A5J4QV79"/>
<organism evidence="2">
    <name type="scientific">termite gut metagenome</name>
    <dbReference type="NCBI Taxonomy" id="433724"/>
    <lineage>
        <taxon>unclassified sequences</taxon>
        <taxon>metagenomes</taxon>
        <taxon>organismal metagenomes</taxon>
    </lineage>
</organism>
<dbReference type="Pfam" id="PF04480">
    <property type="entry name" value="DUF559"/>
    <property type="match status" value="1"/>
</dbReference>
<comment type="caution">
    <text evidence="2">The sequence shown here is derived from an EMBL/GenBank/DDBJ whole genome shotgun (WGS) entry which is preliminary data.</text>
</comment>
<protein>
    <recommendedName>
        <fullName evidence="1">DUF559 domain-containing protein</fullName>
    </recommendedName>
</protein>
<accession>A0A5J4QV79</accession>